<gene>
    <name evidence="2" type="ORF">GRX03_09585</name>
</gene>
<feature type="transmembrane region" description="Helical" evidence="1">
    <location>
        <begin position="15"/>
        <end position="33"/>
    </location>
</feature>
<keyword evidence="1" id="KW-1133">Transmembrane helix</keyword>
<evidence type="ECO:0000313" key="2">
    <source>
        <dbReference type="EMBL" id="MXR51855.1"/>
    </source>
</evidence>
<accession>A0A6B0T1L2</accession>
<feature type="transmembrane region" description="Helical" evidence="1">
    <location>
        <begin position="40"/>
        <end position="58"/>
    </location>
</feature>
<comment type="caution">
    <text evidence="2">The sequence shown here is derived from an EMBL/GenBank/DDBJ whole genome shotgun (WGS) entry which is preliminary data.</text>
</comment>
<protein>
    <submittedName>
        <fullName evidence="2">Uncharacterized protein</fullName>
    </submittedName>
</protein>
<evidence type="ECO:0000313" key="3">
    <source>
        <dbReference type="Proteomes" id="UP000466535"/>
    </source>
</evidence>
<keyword evidence="1" id="KW-0472">Membrane</keyword>
<proteinExistence type="predicted"/>
<feature type="transmembrane region" description="Helical" evidence="1">
    <location>
        <begin position="70"/>
        <end position="103"/>
    </location>
</feature>
<sequence length="113" mass="11503">MHTDHRNVVGSDGSVSRVVLAGLALVITGLVVADSLGVHFIIVGLGIGVTLSGTVYLATDGSEWLRIANAFVALVGCQLVGFSGVVRGVGGALVGAVVVSVLYSRVSEGRLDW</sequence>
<reference evidence="2 3" key="1">
    <citation type="submission" date="2019-12" db="EMBL/GenBank/DDBJ databases">
        <title>Isolation and characterization of three novel carbon monoxide-oxidizing members of Halobacteria from salione crusts and soils.</title>
        <authorList>
            <person name="Myers M.R."/>
            <person name="King G.M."/>
        </authorList>
    </citation>
    <scope>NUCLEOTIDE SEQUENCE [LARGE SCALE GENOMIC DNA]</scope>
    <source>
        <strain evidence="2 3">WSH3</strain>
    </source>
</reference>
<keyword evidence="1" id="KW-0812">Transmembrane</keyword>
<dbReference type="RefSeq" id="WP_159763980.1">
    <property type="nucleotide sequence ID" value="NZ_WUUT01000003.1"/>
</dbReference>
<dbReference type="Proteomes" id="UP000466535">
    <property type="component" value="Unassembled WGS sequence"/>
</dbReference>
<organism evidence="2 3">
    <name type="scientific">Halovenus carboxidivorans</name>
    <dbReference type="NCBI Taxonomy" id="2692199"/>
    <lineage>
        <taxon>Archaea</taxon>
        <taxon>Methanobacteriati</taxon>
        <taxon>Methanobacteriota</taxon>
        <taxon>Stenosarchaea group</taxon>
        <taxon>Halobacteria</taxon>
        <taxon>Halobacteriales</taxon>
        <taxon>Haloarculaceae</taxon>
        <taxon>Halovenus</taxon>
    </lineage>
</organism>
<dbReference type="EMBL" id="WUUT01000003">
    <property type="protein sequence ID" value="MXR51855.1"/>
    <property type="molecule type" value="Genomic_DNA"/>
</dbReference>
<keyword evidence="3" id="KW-1185">Reference proteome</keyword>
<name>A0A6B0T1L2_9EURY</name>
<evidence type="ECO:0000256" key="1">
    <source>
        <dbReference type="SAM" id="Phobius"/>
    </source>
</evidence>
<dbReference type="AlphaFoldDB" id="A0A6B0T1L2"/>